<dbReference type="RefSeq" id="YP_009329872.1">
    <property type="nucleotide sequence ID" value="NC_032136.1"/>
</dbReference>
<keyword evidence="2" id="KW-1133">Transmembrane helix</keyword>
<evidence type="ECO:0000313" key="4">
    <source>
        <dbReference type="EMBL" id="APG79276.1"/>
    </source>
</evidence>
<accession>A0A1L3KPG8</accession>
<protein>
    <submittedName>
        <fullName evidence="4">Putative glycoprotein</fullName>
    </submittedName>
</protein>
<feature type="transmembrane region" description="Helical" evidence="2">
    <location>
        <begin position="701"/>
        <end position="722"/>
    </location>
</feature>
<keyword evidence="2" id="KW-0812">Transmembrane</keyword>
<evidence type="ECO:0000313" key="5">
    <source>
        <dbReference type="Proteomes" id="UP000202981"/>
    </source>
</evidence>
<feature type="transmembrane region" description="Helical" evidence="2">
    <location>
        <begin position="98"/>
        <end position="119"/>
    </location>
</feature>
<keyword evidence="2" id="KW-0472">Membrane</keyword>
<evidence type="ECO:0000256" key="1">
    <source>
        <dbReference type="SAM" id="MobiDB-lite"/>
    </source>
</evidence>
<keyword evidence="5" id="KW-1185">Reference proteome</keyword>
<organism evidence="4 5">
    <name type="scientific">Hubei odonate virus 9</name>
    <dbReference type="NCBI Taxonomy" id="1923004"/>
    <lineage>
        <taxon>Viruses</taxon>
        <taxon>Riboviria</taxon>
        <taxon>Orthornavirae</taxon>
        <taxon>Negarnaviricota</taxon>
        <taxon>Polyploviricotina</taxon>
        <taxon>Bunyaviricetes</taxon>
        <taxon>Elliovirales</taxon>
        <taxon>Phasmaviridae</taxon>
        <taxon>Orthophasmavirus</taxon>
        <taxon>Orthophasmavirus hubeiense</taxon>
    </lineage>
</organism>
<reference evidence="4 5" key="1">
    <citation type="journal article" date="2016" name="Nature">
        <title>Redefining the invertebrate RNA virosphere.</title>
        <authorList>
            <person name="Shi M."/>
            <person name="Lin X.D."/>
            <person name="Tian J.H."/>
            <person name="Chen L.J."/>
            <person name="Chen X."/>
            <person name="Li C.X."/>
            <person name="Qin X.C."/>
            <person name="Li J."/>
            <person name="Cao J.P."/>
            <person name="Eden J.S."/>
            <person name="Buchmann J."/>
            <person name="Wang W."/>
            <person name="Xu J."/>
            <person name="Holmes E.C."/>
            <person name="Zhang Y.Z."/>
        </authorList>
    </citation>
    <scope>NUCLEOTIDE SEQUENCE [LARGE SCALE GENOMIC DNA]</scope>
    <source>
        <strain evidence="4 5">QTM74767</strain>
    </source>
</reference>
<dbReference type="Proteomes" id="UP000202981">
    <property type="component" value="Genome"/>
</dbReference>
<dbReference type="Pfam" id="PF07245">
    <property type="entry name" value="Phlebovirus_G2"/>
    <property type="match status" value="1"/>
</dbReference>
<dbReference type="OrthoDB" id="11420at10239"/>
<evidence type="ECO:0000256" key="2">
    <source>
        <dbReference type="SAM" id="Phobius"/>
    </source>
</evidence>
<evidence type="ECO:0000259" key="3">
    <source>
        <dbReference type="Pfam" id="PF07245"/>
    </source>
</evidence>
<sequence>MRSLMLLFILLLAQDVDAASSISVANGIIHKAGFEACLVEANGISANFTGDVSPGLWFGLVKYTCDDQIGYLISKLECVKCGLYCIQNEMIDGCSNRAFNIVAGVIIAMIVCLVLAVVCRRKVHWLTGYMYSYCVLCKQRRDDKSIELAFSSMQSNNRRLRMIEYPVPRKMKRTHLDILNRKRGQFKSREEPYLELNEVYPTVEEVNNRIILTPRRPAPAPPAASERPPSRSPSIPRGMVAAMVNKHSTLVVVFLFVLLPMVLACDSTLYIGHDGKVCDLTKCKDMSMYVFPMKLGQSVCFKDANNMELSVTLRMTSIIRRYELMYYTSDFNISTEQYYRCRHAGECVAGKCGRYEKHPIFNSRDDSGGIAGYGCQSDTVGCVDTWCSYGSSCTWYRWYVNPVGPRYPVYKLSTEGWAVKIEFRYKGMQQILDFNVNNPSRLLDGMNLVNLDAIPFFVTNFDSVKVHFENYAIVVHETSTITKAAELNFPQHEIVGDFQINGQDMTMNLNTITCLSHGCRVTCSYPRPKIRTLIRDLKLYKKFYSYDYKYLNSKYTLQHDLPITGVINLMIGNVKFRELHIEPASCEFQVLGTFACLSCTQRPYAIVQASKIKTRGIMSIKSNCSFEHQYLTCSEDPSAILLMDKNKICSIYVESTNQTLIIDFDYVFLGKLDLDRPIYVTGTFLEAITAMASSPDFISGVSWAFGGFAIFSVVMALAVRIVKIIALTRVKKTVDDVGRM</sequence>
<dbReference type="GeneID" id="30671474"/>
<feature type="compositionally biased region" description="Low complexity" evidence="1">
    <location>
        <begin position="223"/>
        <end position="233"/>
    </location>
</feature>
<feature type="transmembrane region" description="Helical" evidence="2">
    <location>
        <begin position="249"/>
        <end position="272"/>
    </location>
</feature>
<name>A0A1L3KPG8_9VIRU</name>
<dbReference type="InterPro" id="IPR009878">
    <property type="entry name" value="Phlebovirus_G2_fusion"/>
</dbReference>
<feature type="domain" description="Phlebovirus glycoprotein G2 fusion" evidence="3">
    <location>
        <begin position="274"/>
        <end position="532"/>
    </location>
</feature>
<feature type="region of interest" description="Disordered" evidence="1">
    <location>
        <begin position="214"/>
        <end position="233"/>
    </location>
</feature>
<dbReference type="EMBL" id="KX884787">
    <property type="protein sequence ID" value="APG79276.1"/>
    <property type="molecule type" value="Genomic_RNA"/>
</dbReference>
<dbReference type="KEGG" id="vg:30671474"/>
<proteinExistence type="predicted"/>